<evidence type="ECO:0000256" key="3">
    <source>
        <dbReference type="ARBA" id="ARBA00022630"/>
    </source>
</evidence>
<dbReference type="SUPFAM" id="SSF56176">
    <property type="entry name" value="FAD-binding/transporter-associated domain-like"/>
    <property type="match status" value="1"/>
</dbReference>
<keyword evidence="11" id="KW-1185">Reference proteome</keyword>
<evidence type="ECO:0000256" key="5">
    <source>
        <dbReference type="ARBA" id="ARBA00022827"/>
    </source>
</evidence>
<dbReference type="InterPro" id="IPR016166">
    <property type="entry name" value="FAD-bd_PCMH"/>
</dbReference>
<sequence>MHSSGAADPTGSENAGYHAHSGYTRRVTALRDDLKALPAGTPVRLAKRTSNLFRPRALADAGLDVSTFDHVLSVDPDARTADVEGMVTYEQLVDATLPHGLVPLVVPQLKTITLGGAVTGLGIESSSFRAGMPHESVLEMDILTGDGDIVTATPGGEHSDLFFAFPNSYGTLGYALRLRIELTPVRPYVRLDHVRFSDPGRFFDRLARACRDGEADFVDGTVFAPGELYLTLASMEGEPGRVSDYTWLDIYYRSIRERPVDHLPVRDYLWRWDTDWFWCSRALGAQNRLVRLLAGPRLLRSDVYWKVVNVERRHGWLARVSRLLGRPEREPVMQDVEVPIGKAGKFLSFLHREIPISPIWICPLRQRDGRRWPLYELDPDELYVNFGFWGTAPLAPGESQGAHNRRIEEIVTALGGRKSLYSESFYDPDTFWRLYNGPAYRAVKQRYDPGGRLLDLYAKCVQAR</sequence>
<dbReference type="SUPFAM" id="SSF55103">
    <property type="entry name" value="FAD-linked oxidases, C-terminal domain"/>
    <property type="match status" value="1"/>
</dbReference>
<dbReference type="Proteomes" id="UP001500467">
    <property type="component" value="Unassembled WGS sequence"/>
</dbReference>
<dbReference type="RefSeq" id="WP_253852678.1">
    <property type="nucleotide sequence ID" value="NZ_BAAALM010000007.1"/>
</dbReference>
<evidence type="ECO:0000256" key="2">
    <source>
        <dbReference type="ARBA" id="ARBA00012405"/>
    </source>
</evidence>
<dbReference type="PANTHER" id="PTHR10801:SF0">
    <property type="entry name" value="DELTA(24)-STEROL REDUCTASE"/>
    <property type="match status" value="1"/>
</dbReference>
<keyword evidence="5" id="KW-0274">FAD</keyword>
<dbReference type="EC" id="1.3.1.72" evidence="2"/>
<dbReference type="InterPro" id="IPR006094">
    <property type="entry name" value="Oxid_FAD_bind_N"/>
</dbReference>
<dbReference type="EMBL" id="BAAALM010000007">
    <property type="protein sequence ID" value="GAA1205020.1"/>
    <property type="molecule type" value="Genomic_DNA"/>
</dbReference>
<keyword evidence="4" id="KW-0812">Transmembrane</keyword>
<evidence type="ECO:0000256" key="4">
    <source>
        <dbReference type="ARBA" id="ARBA00022692"/>
    </source>
</evidence>
<comment type="caution">
    <text evidence="10">The sequence shown here is derived from an EMBL/GenBank/DDBJ whole genome shotgun (WGS) entry which is preliminary data.</text>
</comment>
<dbReference type="InterPro" id="IPR016170">
    <property type="entry name" value="Cytok_DH_C_sf"/>
</dbReference>
<organism evidence="10 11">
    <name type="scientific">Prauserella alba</name>
    <dbReference type="NCBI Taxonomy" id="176898"/>
    <lineage>
        <taxon>Bacteria</taxon>
        <taxon>Bacillati</taxon>
        <taxon>Actinomycetota</taxon>
        <taxon>Actinomycetes</taxon>
        <taxon>Pseudonocardiales</taxon>
        <taxon>Pseudonocardiaceae</taxon>
        <taxon>Prauserella</taxon>
    </lineage>
</organism>
<evidence type="ECO:0000313" key="10">
    <source>
        <dbReference type="EMBL" id="GAA1205020.1"/>
    </source>
</evidence>
<evidence type="ECO:0000256" key="1">
    <source>
        <dbReference type="ARBA" id="ARBA00004167"/>
    </source>
</evidence>
<dbReference type="PROSITE" id="PS51387">
    <property type="entry name" value="FAD_PCMH"/>
    <property type="match status" value="1"/>
</dbReference>
<evidence type="ECO:0000259" key="9">
    <source>
        <dbReference type="PROSITE" id="PS51387"/>
    </source>
</evidence>
<dbReference type="InterPro" id="IPR016164">
    <property type="entry name" value="FAD-linked_Oxase-like_C"/>
</dbReference>
<feature type="domain" description="FAD-binding PCMH-type" evidence="9">
    <location>
        <begin position="10"/>
        <end position="185"/>
    </location>
</feature>
<dbReference type="InterPro" id="IPR036318">
    <property type="entry name" value="FAD-bd_PCMH-like_sf"/>
</dbReference>
<reference evidence="11" key="1">
    <citation type="journal article" date="2019" name="Int. J. Syst. Evol. Microbiol.">
        <title>The Global Catalogue of Microorganisms (GCM) 10K type strain sequencing project: providing services to taxonomists for standard genome sequencing and annotation.</title>
        <authorList>
            <consortium name="The Broad Institute Genomics Platform"/>
            <consortium name="The Broad Institute Genome Sequencing Center for Infectious Disease"/>
            <person name="Wu L."/>
            <person name="Ma J."/>
        </authorList>
    </citation>
    <scope>NUCLEOTIDE SEQUENCE [LARGE SCALE GENOMIC DNA]</scope>
    <source>
        <strain evidence="11">JCM 13022</strain>
    </source>
</reference>
<dbReference type="Gene3D" id="3.40.462.10">
    <property type="entry name" value="FAD-linked oxidases, C-terminal domain"/>
    <property type="match status" value="1"/>
</dbReference>
<dbReference type="Gene3D" id="3.30.465.10">
    <property type="match status" value="1"/>
</dbReference>
<dbReference type="PANTHER" id="PTHR10801">
    <property type="entry name" value="24-DEHYDROCHOLESTEROL REDUCTASE"/>
    <property type="match status" value="1"/>
</dbReference>
<protein>
    <recommendedName>
        <fullName evidence="2">Delta(24)-sterol reductase</fullName>
        <ecNumber evidence="2">1.3.1.72</ecNumber>
    </recommendedName>
</protein>
<dbReference type="Pfam" id="PF01565">
    <property type="entry name" value="FAD_binding_4"/>
    <property type="match status" value="1"/>
</dbReference>
<keyword evidence="8" id="KW-0472">Membrane</keyword>
<proteinExistence type="predicted"/>
<evidence type="ECO:0000256" key="7">
    <source>
        <dbReference type="ARBA" id="ARBA00023002"/>
    </source>
</evidence>
<comment type="subcellular location">
    <subcellularLocation>
        <location evidence="1">Membrane</location>
        <topology evidence="1">Single-pass membrane protein</topology>
    </subcellularLocation>
</comment>
<evidence type="ECO:0000313" key="11">
    <source>
        <dbReference type="Proteomes" id="UP001500467"/>
    </source>
</evidence>
<dbReference type="InterPro" id="IPR040165">
    <property type="entry name" value="Diminuto-like"/>
</dbReference>
<keyword evidence="3" id="KW-0285">Flavoprotein</keyword>
<gene>
    <name evidence="10" type="ORF">GCM10009675_24590</name>
</gene>
<keyword evidence="6" id="KW-1133">Transmembrane helix</keyword>
<evidence type="ECO:0000256" key="6">
    <source>
        <dbReference type="ARBA" id="ARBA00022989"/>
    </source>
</evidence>
<keyword evidence="7" id="KW-0560">Oxidoreductase</keyword>
<evidence type="ECO:0000256" key="8">
    <source>
        <dbReference type="ARBA" id="ARBA00023136"/>
    </source>
</evidence>
<accession>A0ABP4G5G5</accession>
<dbReference type="InterPro" id="IPR016169">
    <property type="entry name" value="FAD-bd_PCMH_sub2"/>
</dbReference>
<name>A0ABP4G5G5_9PSEU</name>